<name>A0A9W4U0F8_9ASCO</name>
<evidence type="ECO:0000313" key="1">
    <source>
        <dbReference type="EMBL" id="CAI5760555.1"/>
    </source>
</evidence>
<comment type="caution">
    <text evidence="1">The sequence shown here is derived from an EMBL/GenBank/DDBJ whole genome shotgun (WGS) entry which is preliminary data.</text>
</comment>
<keyword evidence="2" id="KW-1185">Reference proteome</keyword>
<gene>
    <name evidence="1" type="ORF">CANVERA_P5064</name>
</gene>
<reference evidence="1" key="1">
    <citation type="submission" date="2022-12" db="EMBL/GenBank/DDBJ databases">
        <authorList>
            <person name="Brejova B."/>
        </authorList>
    </citation>
    <scope>NUCLEOTIDE SEQUENCE</scope>
</reference>
<dbReference type="AlphaFoldDB" id="A0A9W4U0F8"/>
<sequence length="66" mass="7193">MSTAAEISEPKAKNGIMQMIKNVFDGGHKHKDTTGTIANDDATTKVNNGSIFEKLKKQVDKVFKGK</sequence>
<protein>
    <submittedName>
        <fullName evidence="1">Uncharacterized protein</fullName>
    </submittedName>
</protein>
<proteinExistence type="predicted"/>
<accession>A0A9W4U0F8</accession>
<organism evidence="1 2">
    <name type="scientific">Candida verbasci</name>
    <dbReference type="NCBI Taxonomy" id="1227364"/>
    <lineage>
        <taxon>Eukaryota</taxon>
        <taxon>Fungi</taxon>
        <taxon>Dikarya</taxon>
        <taxon>Ascomycota</taxon>
        <taxon>Saccharomycotina</taxon>
        <taxon>Pichiomycetes</taxon>
        <taxon>Debaryomycetaceae</taxon>
        <taxon>Candida/Lodderomyces clade</taxon>
        <taxon>Candida</taxon>
    </lineage>
</organism>
<dbReference type="EMBL" id="CANTUO010000007">
    <property type="protein sequence ID" value="CAI5760555.1"/>
    <property type="molecule type" value="Genomic_DNA"/>
</dbReference>
<dbReference type="Proteomes" id="UP001152885">
    <property type="component" value="Unassembled WGS sequence"/>
</dbReference>
<evidence type="ECO:0000313" key="2">
    <source>
        <dbReference type="Proteomes" id="UP001152885"/>
    </source>
</evidence>